<organism evidence="2 3">
    <name type="scientific">Bemisia tabaci</name>
    <name type="common">Sweetpotato whitefly</name>
    <name type="synonym">Aleurodes tabaci</name>
    <dbReference type="NCBI Taxonomy" id="7038"/>
    <lineage>
        <taxon>Eukaryota</taxon>
        <taxon>Metazoa</taxon>
        <taxon>Ecdysozoa</taxon>
        <taxon>Arthropoda</taxon>
        <taxon>Hexapoda</taxon>
        <taxon>Insecta</taxon>
        <taxon>Pterygota</taxon>
        <taxon>Neoptera</taxon>
        <taxon>Paraneoptera</taxon>
        <taxon>Hemiptera</taxon>
        <taxon>Sternorrhyncha</taxon>
        <taxon>Aleyrodoidea</taxon>
        <taxon>Aleyrodidae</taxon>
        <taxon>Aleyrodinae</taxon>
        <taxon>Bemisia</taxon>
    </lineage>
</organism>
<proteinExistence type="predicted"/>
<dbReference type="Proteomes" id="UP001152759">
    <property type="component" value="Chromosome 7"/>
</dbReference>
<evidence type="ECO:0000313" key="2">
    <source>
        <dbReference type="EMBL" id="CAH0393123.1"/>
    </source>
</evidence>
<feature type="region of interest" description="Disordered" evidence="1">
    <location>
        <begin position="148"/>
        <end position="195"/>
    </location>
</feature>
<dbReference type="EMBL" id="OU963868">
    <property type="protein sequence ID" value="CAH0393123.1"/>
    <property type="molecule type" value="Genomic_DNA"/>
</dbReference>
<accession>A0A9P0AJX0</accession>
<dbReference type="AlphaFoldDB" id="A0A9P0AJX0"/>
<protein>
    <submittedName>
        <fullName evidence="2">Uncharacterized protein</fullName>
    </submittedName>
</protein>
<gene>
    <name evidence="2" type="ORF">BEMITA_LOCUS11561</name>
</gene>
<reference evidence="2" key="1">
    <citation type="submission" date="2021-12" db="EMBL/GenBank/DDBJ databases">
        <authorList>
            <person name="King R."/>
        </authorList>
    </citation>
    <scope>NUCLEOTIDE SEQUENCE</scope>
</reference>
<name>A0A9P0AJX0_BEMTA</name>
<keyword evidence="3" id="KW-1185">Reference proteome</keyword>
<evidence type="ECO:0000313" key="3">
    <source>
        <dbReference type="Proteomes" id="UP001152759"/>
    </source>
</evidence>
<sequence length="195" mass="20589">MKIAGCTSFTHAAILSRFCPNSVDHRSVPYQVSGVCQVPDHLCSFFNRLLSYCRSHQVKMNFTIEITSNSHGILRVGDGDDISLTRNMDGSTRRANLVTQLPLAAYASTATSAVSSVYNTSVSTSSGRTSTRHISLAQLAQLGRISSPRISSASASSSRTSSVSTSSARASSSRTSSSRTSSANPSSASTTSRPL</sequence>
<evidence type="ECO:0000256" key="1">
    <source>
        <dbReference type="SAM" id="MobiDB-lite"/>
    </source>
</evidence>